<protein>
    <recommendedName>
        <fullName evidence="3">ABC transporter substrate-binding protein</fullName>
    </recommendedName>
</protein>
<dbReference type="PANTHER" id="PTHR35271">
    <property type="entry name" value="ABC TRANSPORTER, SUBSTRATE-BINDING LIPOPROTEIN-RELATED"/>
    <property type="match status" value="1"/>
</dbReference>
<dbReference type="AlphaFoldDB" id="A0A558DVN0"/>
<dbReference type="InterPro" id="IPR007487">
    <property type="entry name" value="ABC_transpt-TYRBP-like"/>
</dbReference>
<evidence type="ECO:0000313" key="1">
    <source>
        <dbReference type="EMBL" id="TVO77797.1"/>
    </source>
</evidence>
<name>A0A558DVN0_9GAMM</name>
<dbReference type="OrthoDB" id="1550623at2"/>
<dbReference type="Gene3D" id="3.40.50.2300">
    <property type="match status" value="4"/>
</dbReference>
<dbReference type="Proteomes" id="UP000316649">
    <property type="component" value="Unassembled WGS sequence"/>
</dbReference>
<dbReference type="RefSeq" id="WP_144357521.1">
    <property type="nucleotide sequence ID" value="NZ_VMNH01000004.1"/>
</dbReference>
<accession>A0A558DVN0</accession>
<organism evidence="1 2">
    <name type="scientific">Sedimenticola selenatireducens</name>
    <dbReference type="NCBI Taxonomy" id="191960"/>
    <lineage>
        <taxon>Bacteria</taxon>
        <taxon>Pseudomonadati</taxon>
        <taxon>Pseudomonadota</taxon>
        <taxon>Gammaproteobacteria</taxon>
        <taxon>Chromatiales</taxon>
        <taxon>Sedimenticolaceae</taxon>
        <taxon>Sedimenticola</taxon>
    </lineage>
</organism>
<comment type="caution">
    <text evidence="1">The sequence shown here is derived from an EMBL/GenBank/DDBJ whole genome shotgun (WGS) entry which is preliminary data.</text>
</comment>
<dbReference type="EMBL" id="VMNH01000004">
    <property type="protein sequence ID" value="TVO77797.1"/>
    <property type="molecule type" value="Genomic_DNA"/>
</dbReference>
<sequence length="618" mass="69898">MHQLQRSTLFLFCLILSKLLLANETNPLPRILFIDSYHEGYTWSDGVTRGVVAALQQQPIELKIHRMDTKRNRDETFKIAAAKKAREVIDEFKPDVVIACDDNAAKYLIAPTYINSDLPIVFCGINWDASTYGFPAHNITGMIEVDMIEPLIRQLRQYAKGDRIGYLGINSLSSEKVSNHYEKLFNLNFSKRYLARDYAEWVEKYLALQNEVDMLVIGNPQGLSGWDKSDFIQIALKHTRIPTGTTASWRTRFSLLGYSRIAEEQGEWAANSALRILQGTPPSEIPVTHNKEGLLTLNLGMAEAQGITFDPALYRRAELIHPYSGKRILFIDSYHKDYFWSDGLLKGIQSGLMFSGVNLEVVRLNSKLSPLEVDIKAAVAKARSKIAAFNPDLIIACDDNAMKHLIKPYYKDIPTPVVFCGLNWDASVYGLPYTNTTGMIEVDAIEEVLSQLRRYAKGDRIGIIGVNRATARKNVHFIKNNLNIPITQSYLVESFDEWKLAYSKLQDEVDMVLAVNHIGINSWDQKAAEKHARQVIKIPVGAFAPWSMRHALISFIKSPLEHGEWSAKTALRILDGTPASEIPIEKNHTFELVINRQLLEKLDIVIDKALYSRATFVE</sequence>
<reference evidence="1 2" key="1">
    <citation type="submission" date="2019-07" db="EMBL/GenBank/DDBJ databases">
        <title>The pathways for chlorine oxyanion respiration interact through the shared metabolite chlorate.</title>
        <authorList>
            <person name="Barnum T.P."/>
            <person name="Cheng Y."/>
            <person name="Hill K.A."/>
            <person name="Lucas L.N."/>
            <person name="Carlson H.K."/>
            <person name="Coates J.D."/>
        </authorList>
    </citation>
    <scope>NUCLEOTIDE SEQUENCE [LARGE SCALE GENOMIC DNA]</scope>
    <source>
        <strain evidence="1 2">BK-1</strain>
    </source>
</reference>
<proteinExistence type="predicted"/>
<dbReference type="PANTHER" id="PTHR35271:SF1">
    <property type="entry name" value="ABC TRANSPORTER, SUBSTRATE-BINDING LIPOPROTEIN"/>
    <property type="match status" value="1"/>
</dbReference>
<dbReference type="Pfam" id="PF04392">
    <property type="entry name" value="ABC_sub_bind"/>
    <property type="match status" value="2"/>
</dbReference>
<keyword evidence="2" id="KW-1185">Reference proteome</keyword>
<evidence type="ECO:0008006" key="3">
    <source>
        <dbReference type="Google" id="ProtNLM"/>
    </source>
</evidence>
<gene>
    <name evidence="1" type="ORF">FHP88_03075</name>
</gene>
<evidence type="ECO:0000313" key="2">
    <source>
        <dbReference type="Proteomes" id="UP000316649"/>
    </source>
</evidence>